<gene>
    <name evidence="1" type="ORF">EVB68_099</name>
</gene>
<reference evidence="1" key="1">
    <citation type="submission" date="2020-01" db="EMBL/GenBank/DDBJ databases">
        <title>Patterns of diversity and host range of bacteriophage communities associated with bean-nodulatin bacteria.</title>
        <authorList>
            <person name="Vann Cauwenberghe J."/>
            <person name="Santamaria R.I."/>
            <person name="Bustos P."/>
            <person name="Juarez S."/>
            <person name="Gonzalez V."/>
        </authorList>
    </citation>
    <scope>NUCLEOTIDE SEQUENCE</scope>
</reference>
<dbReference type="EMBL" id="MN988497">
    <property type="protein sequence ID" value="QIG68834.1"/>
    <property type="molecule type" value="Genomic_DNA"/>
</dbReference>
<protein>
    <submittedName>
        <fullName evidence="1">Uncharacterized protein</fullName>
    </submittedName>
</protein>
<keyword evidence="2" id="KW-1185">Reference proteome</keyword>
<proteinExistence type="predicted"/>
<name>A0A7S5RB93_9CAUD</name>
<evidence type="ECO:0000313" key="2">
    <source>
        <dbReference type="Proteomes" id="UP000656384"/>
    </source>
</evidence>
<accession>A0A7S5RB93</accession>
<dbReference type="Proteomes" id="UP000656384">
    <property type="component" value="Segment"/>
</dbReference>
<evidence type="ECO:0000313" key="1">
    <source>
        <dbReference type="EMBL" id="QIG68834.1"/>
    </source>
</evidence>
<sequence length="90" mass="10230">MVVLAENNVQGVMGLLTTLGHRARLDKDKVTYISDKEIWSIRVCISLLELDLEQAHEHLAQLLMEKYVERTNLSGQGSSQNSHEENEVPR</sequence>
<organism evidence="1 2">
    <name type="scientific">Rhizobium phage RHph_Y2_6</name>
    <dbReference type="NCBI Taxonomy" id="2509576"/>
    <lineage>
        <taxon>Viruses</taxon>
        <taxon>Duplodnaviria</taxon>
        <taxon>Heunggongvirae</taxon>
        <taxon>Uroviricota</taxon>
        <taxon>Caudoviricetes</taxon>
        <taxon>Schitoviridae</taxon>
        <taxon>Demetervirinae</taxon>
        <taxon>Acanvirus</taxon>
        <taxon>Acanvirus Y26</taxon>
    </lineage>
</organism>